<evidence type="ECO:0000313" key="2">
    <source>
        <dbReference type="EMBL" id="AFX99018.1"/>
    </source>
</evidence>
<evidence type="ECO:0000256" key="1">
    <source>
        <dbReference type="SAM" id="Phobius"/>
    </source>
</evidence>
<accession>K7Z4S7</accession>
<evidence type="ECO:0000313" key="3">
    <source>
        <dbReference type="Proteomes" id="UP000010077"/>
    </source>
</evidence>
<dbReference type="HOGENOM" id="CLU_3267261_0_0_5"/>
<organism evidence="2 3">
    <name type="scientific">Candidatus Endolissoclinum faulkneri L2</name>
    <dbReference type="NCBI Taxonomy" id="1193729"/>
    <lineage>
        <taxon>Bacteria</taxon>
        <taxon>Pseudomonadati</taxon>
        <taxon>Pseudomonadota</taxon>
        <taxon>Alphaproteobacteria</taxon>
        <taxon>Rhodospirillales</taxon>
        <taxon>Rhodospirillaceae</taxon>
        <taxon>Candidatus Endolissoclinum</taxon>
    </lineage>
</organism>
<proteinExistence type="predicted"/>
<keyword evidence="1" id="KW-1133">Transmembrane helix</keyword>
<sequence>MLFLRLLNKGSIIQLIVPFNTMVLSFVNTLSLSYNNQGYYL</sequence>
<dbReference type="AlphaFoldDB" id="K7Z4S7"/>
<keyword evidence="3" id="KW-1185">Reference proteome</keyword>
<feature type="transmembrane region" description="Helical" evidence="1">
    <location>
        <begin position="12"/>
        <end position="34"/>
    </location>
</feature>
<reference evidence="2 3" key="1">
    <citation type="journal article" date="2012" name="Proc. Natl. Acad. Sci. U.S.A.">
        <title>Genome streamlining and chemical defense in a coral reef symbiosis.</title>
        <authorList>
            <person name="Kwan J.C."/>
            <person name="Donia M.S."/>
            <person name="Han A.W."/>
            <person name="Hirose E."/>
            <person name="Haygood M.G."/>
            <person name="Schmidt E.W."/>
        </authorList>
    </citation>
    <scope>NUCLEOTIDE SEQUENCE [LARGE SCALE GENOMIC DNA]</scope>
    <source>
        <strain evidence="2 3">L2</strain>
    </source>
</reference>
<dbReference type="EMBL" id="CP003539">
    <property type="protein sequence ID" value="AFX99018.1"/>
    <property type="molecule type" value="Genomic_DNA"/>
</dbReference>
<keyword evidence="1" id="KW-0472">Membrane</keyword>
<protein>
    <submittedName>
        <fullName evidence="2">Uncharacterized protein</fullName>
    </submittedName>
</protein>
<name>K7Z4S7_9PROT</name>
<dbReference type="KEGG" id="thal:A1OE_833"/>
<gene>
    <name evidence="2" type="ORF">A1OE_833</name>
</gene>
<dbReference type="Proteomes" id="UP000010077">
    <property type="component" value="Chromosome"/>
</dbReference>
<keyword evidence="1" id="KW-0812">Transmembrane</keyword>